<proteinExistence type="predicted"/>
<dbReference type="Ensembl" id="ENSAPET00000024993.1">
    <property type="protein sequence ID" value="ENSAPEP00000024354.1"/>
    <property type="gene ID" value="ENSAPEG00000017229.1"/>
</dbReference>
<dbReference type="PROSITE" id="PS50835">
    <property type="entry name" value="IG_LIKE"/>
    <property type="match status" value="1"/>
</dbReference>
<feature type="domain" description="Ig-like" evidence="1">
    <location>
        <begin position="90"/>
        <end position="178"/>
    </location>
</feature>
<dbReference type="InterPro" id="IPR007110">
    <property type="entry name" value="Ig-like_dom"/>
</dbReference>
<dbReference type="PANTHER" id="PTHR19944:SF99">
    <property type="entry name" value="HLA CLASS II HISTOCOMPATIBILITY ANTIGEN, DRB1 BETA CHAIN"/>
    <property type="match status" value="1"/>
</dbReference>
<sequence>LQGDSIHSVLLQSLLQLEDKHGSNHQTSQAHFYCFTYNDLICVISHNEAFITSGWVLLNADLLHETAETHIDSVAVTTSTNSTVCVPVQPSVVLYYTALPSKRHPAVLVCSVYDFYPKQIKMSWFRDGQEVTSEVTSTDVMQDGDWYYQIHSHLEYTPRSGEKISCVVEHASLEEPLKTYWDPSMPKSDEEKIAIGASALILDLIFGLAGFIYYKNPVPGPGLVPGPGPDSVC</sequence>
<dbReference type="SMART" id="SM00407">
    <property type="entry name" value="IGc1"/>
    <property type="match status" value="1"/>
</dbReference>
<accession>A0A3P8TI05</accession>
<keyword evidence="3" id="KW-1185">Reference proteome</keyword>
<dbReference type="InterPro" id="IPR050160">
    <property type="entry name" value="MHC/Immunoglobulin"/>
</dbReference>
<reference evidence="2" key="3">
    <citation type="submission" date="2025-09" db="UniProtKB">
        <authorList>
            <consortium name="Ensembl"/>
        </authorList>
    </citation>
    <scope>IDENTIFICATION</scope>
</reference>
<dbReference type="Pfam" id="PF07654">
    <property type="entry name" value="C1-set"/>
    <property type="match status" value="1"/>
</dbReference>
<dbReference type="GeneTree" id="ENSGT00950000183127"/>
<evidence type="ECO:0000313" key="3">
    <source>
        <dbReference type="Proteomes" id="UP000265080"/>
    </source>
</evidence>
<dbReference type="InterPro" id="IPR013783">
    <property type="entry name" value="Ig-like_fold"/>
</dbReference>
<dbReference type="Gene3D" id="2.60.40.10">
    <property type="entry name" value="Immunoglobulins"/>
    <property type="match status" value="1"/>
</dbReference>
<reference evidence="2 3" key="1">
    <citation type="submission" date="2018-03" db="EMBL/GenBank/DDBJ databases">
        <title>Finding Nemo's genes: A chromosome-scale reference assembly of the genome of the orange clownfish Amphiprion percula.</title>
        <authorList>
            <person name="Lehmann R."/>
        </authorList>
    </citation>
    <scope>NUCLEOTIDE SEQUENCE</scope>
</reference>
<dbReference type="AlphaFoldDB" id="A0A3P8TI05"/>
<evidence type="ECO:0000313" key="2">
    <source>
        <dbReference type="Ensembl" id="ENSAPEP00000024354.1"/>
    </source>
</evidence>
<organism evidence="2 3">
    <name type="scientific">Amphiprion percula</name>
    <name type="common">Orange clownfish</name>
    <name type="synonym">Lutjanus percula</name>
    <dbReference type="NCBI Taxonomy" id="161767"/>
    <lineage>
        <taxon>Eukaryota</taxon>
        <taxon>Metazoa</taxon>
        <taxon>Chordata</taxon>
        <taxon>Craniata</taxon>
        <taxon>Vertebrata</taxon>
        <taxon>Euteleostomi</taxon>
        <taxon>Actinopterygii</taxon>
        <taxon>Neopterygii</taxon>
        <taxon>Teleostei</taxon>
        <taxon>Neoteleostei</taxon>
        <taxon>Acanthomorphata</taxon>
        <taxon>Ovalentaria</taxon>
        <taxon>Pomacentridae</taxon>
        <taxon>Amphiprion</taxon>
    </lineage>
</organism>
<evidence type="ECO:0000259" key="1">
    <source>
        <dbReference type="PROSITE" id="PS50835"/>
    </source>
</evidence>
<dbReference type="PANTHER" id="PTHR19944">
    <property type="entry name" value="MHC CLASS II-RELATED"/>
    <property type="match status" value="1"/>
</dbReference>
<protein>
    <recommendedName>
        <fullName evidence="1">Ig-like domain-containing protein</fullName>
    </recommendedName>
</protein>
<dbReference type="SUPFAM" id="SSF48726">
    <property type="entry name" value="Immunoglobulin"/>
    <property type="match status" value="1"/>
</dbReference>
<name>A0A3P8TI05_AMPPE</name>
<dbReference type="Proteomes" id="UP000265080">
    <property type="component" value="Chromosome 23"/>
</dbReference>
<dbReference type="InterPro" id="IPR003597">
    <property type="entry name" value="Ig_C1-set"/>
</dbReference>
<dbReference type="InterPro" id="IPR036179">
    <property type="entry name" value="Ig-like_dom_sf"/>
</dbReference>
<reference evidence="2" key="2">
    <citation type="submission" date="2025-08" db="UniProtKB">
        <authorList>
            <consortium name="Ensembl"/>
        </authorList>
    </citation>
    <scope>IDENTIFICATION</scope>
</reference>